<dbReference type="InterPro" id="IPR000524">
    <property type="entry name" value="Tscrpt_reg_HTH_GntR"/>
</dbReference>
<dbReference type="GO" id="GO:0003677">
    <property type="term" value="F:DNA binding"/>
    <property type="evidence" value="ECO:0007669"/>
    <property type="project" value="UniProtKB-KW"/>
</dbReference>
<dbReference type="SUPFAM" id="SSF48008">
    <property type="entry name" value="GntR ligand-binding domain-like"/>
    <property type="match status" value="1"/>
</dbReference>
<dbReference type="InterPro" id="IPR036390">
    <property type="entry name" value="WH_DNA-bd_sf"/>
</dbReference>
<dbReference type="CDD" id="cd07377">
    <property type="entry name" value="WHTH_GntR"/>
    <property type="match status" value="1"/>
</dbReference>
<gene>
    <name evidence="5" type="ORF">BJ984_001946</name>
</gene>
<dbReference type="EMBL" id="JACCBM010000001">
    <property type="protein sequence ID" value="NYD70788.1"/>
    <property type="molecule type" value="Genomic_DNA"/>
</dbReference>
<dbReference type="Gene3D" id="1.10.10.10">
    <property type="entry name" value="Winged helix-like DNA-binding domain superfamily/Winged helix DNA-binding domain"/>
    <property type="match status" value="1"/>
</dbReference>
<keyword evidence="1" id="KW-0805">Transcription regulation</keyword>
<dbReference type="Proteomes" id="UP000549913">
    <property type="component" value="Unassembled WGS sequence"/>
</dbReference>
<dbReference type="PANTHER" id="PTHR43537">
    <property type="entry name" value="TRANSCRIPTIONAL REGULATOR, GNTR FAMILY"/>
    <property type="match status" value="1"/>
</dbReference>
<dbReference type="Pfam" id="PF00392">
    <property type="entry name" value="GntR"/>
    <property type="match status" value="1"/>
</dbReference>
<name>A0A852SPI6_9MICO</name>
<organism evidence="5 6">
    <name type="scientific">Herbiconiux flava</name>
    <dbReference type="NCBI Taxonomy" id="881268"/>
    <lineage>
        <taxon>Bacteria</taxon>
        <taxon>Bacillati</taxon>
        <taxon>Actinomycetota</taxon>
        <taxon>Actinomycetes</taxon>
        <taxon>Micrococcales</taxon>
        <taxon>Microbacteriaceae</taxon>
        <taxon>Herbiconiux</taxon>
    </lineage>
</organism>
<dbReference type="InterPro" id="IPR011711">
    <property type="entry name" value="GntR_C"/>
</dbReference>
<dbReference type="GO" id="GO:0003700">
    <property type="term" value="F:DNA-binding transcription factor activity"/>
    <property type="evidence" value="ECO:0007669"/>
    <property type="project" value="InterPro"/>
</dbReference>
<evidence type="ECO:0000256" key="3">
    <source>
        <dbReference type="ARBA" id="ARBA00023163"/>
    </source>
</evidence>
<reference evidence="5 6" key="1">
    <citation type="submission" date="2020-07" db="EMBL/GenBank/DDBJ databases">
        <title>Sequencing the genomes of 1000 actinobacteria strains.</title>
        <authorList>
            <person name="Klenk H.-P."/>
        </authorList>
    </citation>
    <scope>NUCLEOTIDE SEQUENCE [LARGE SCALE GENOMIC DNA]</scope>
    <source>
        <strain evidence="5 6">DSM 26474</strain>
    </source>
</reference>
<protein>
    <submittedName>
        <fullName evidence="5">DNA-binding GntR family transcriptional regulator</fullName>
    </submittedName>
</protein>
<evidence type="ECO:0000256" key="2">
    <source>
        <dbReference type="ARBA" id="ARBA00023125"/>
    </source>
</evidence>
<comment type="caution">
    <text evidence="5">The sequence shown here is derived from an EMBL/GenBank/DDBJ whole genome shotgun (WGS) entry which is preliminary data.</text>
</comment>
<evidence type="ECO:0000313" key="5">
    <source>
        <dbReference type="EMBL" id="NYD70788.1"/>
    </source>
</evidence>
<keyword evidence="3" id="KW-0804">Transcription</keyword>
<evidence type="ECO:0000313" key="6">
    <source>
        <dbReference type="Proteomes" id="UP000549913"/>
    </source>
</evidence>
<accession>A0A852SPI6</accession>
<dbReference type="Gene3D" id="1.20.120.530">
    <property type="entry name" value="GntR ligand-binding domain-like"/>
    <property type="match status" value="1"/>
</dbReference>
<dbReference type="SUPFAM" id="SSF46785">
    <property type="entry name" value="Winged helix' DNA-binding domain"/>
    <property type="match status" value="1"/>
</dbReference>
<dbReference type="Pfam" id="PF07729">
    <property type="entry name" value="FCD"/>
    <property type="match status" value="1"/>
</dbReference>
<dbReference type="InterPro" id="IPR008920">
    <property type="entry name" value="TF_FadR/GntR_C"/>
</dbReference>
<sequence>MPVPSSTAVRARTLLRDDVYLTLRAAIVDGTLQPGERLRDPELETWLGVSRTPIREAMLRLERAGLVVARPGRATTVAEVDGPEVTDAQQVAASLHELAARLSVPVLGADDLERLRAAADDFAVALDDHDVDRALEADDRFHAVFVEASGNRLIAEVLDGATAVLRRVERIRFASLNGRESVEQHERILAAATAGDADRAALLTRENWLTLGLGKASD</sequence>
<dbReference type="PANTHER" id="PTHR43537:SF49">
    <property type="entry name" value="TRANSCRIPTIONAL REGULATORY PROTEIN"/>
    <property type="match status" value="1"/>
</dbReference>
<dbReference type="InterPro" id="IPR036388">
    <property type="entry name" value="WH-like_DNA-bd_sf"/>
</dbReference>
<evidence type="ECO:0000259" key="4">
    <source>
        <dbReference type="PROSITE" id="PS50949"/>
    </source>
</evidence>
<dbReference type="SMART" id="SM00895">
    <property type="entry name" value="FCD"/>
    <property type="match status" value="1"/>
</dbReference>
<keyword evidence="6" id="KW-1185">Reference proteome</keyword>
<dbReference type="SMART" id="SM00345">
    <property type="entry name" value="HTH_GNTR"/>
    <property type="match status" value="1"/>
</dbReference>
<evidence type="ECO:0000256" key="1">
    <source>
        <dbReference type="ARBA" id="ARBA00023015"/>
    </source>
</evidence>
<feature type="domain" description="HTH gntR-type" evidence="4">
    <location>
        <begin position="13"/>
        <end position="80"/>
    </location>
</feature>
<proteinExistence type="predicted"/>
<dbReference type="AlphaFoldDB" id="A0A852SPI6"/>
<dbReference type="PROSITE" id="PS50949">
    <property type="entry name" value="HTH_GNTR"/>
    <property type="match status" value="1"/>
</dbReference>
<keyword evidence="2 5" id="KW-0238">DNA-binding</keyword>
<dbReference type="RefSeq" id="WP_179547859.1">
    <property type="nucleotide sequence ID" value="NZ_BSEW01000001.1"/>
</dbReference>